<name>A0ACD5ZG57_AVESA</name>
<evidence type="ECO:0000313" key="1">
    <source>
        <dbReference type="EnsemblPlants" id="AVESA.00010b.r2.7AG1186660.3.CDS"/>
    </source>
</evidence>
<evidence type="ECO:0000313" key="2">
    <source>
        <dbReference type="Proteomes" id="UP001732700"/>
    </source>
</evidence>
<dbReference type="EnsemblPlants" id="AVESA.00010b.r2.7AG1186660.3">
    <property type="protein sequence ID" value="AVESA.00010b.r2.7AG1186660.3.CDS"/>
    <property type="gene ID" value="AVESA.00010b.r2.7AG1186660"/>
</dbReference>
<accession>A0ACD5ZG57</accession>
<sequence>MPPRDNTLTSGYTSTTSIVRSSRASTTEPACLTFGVLQEITDNFSEERVLGQGTYGKVYKGILENGEEIAVKMLHNNMQGIDDKKFKHEFDNLMMLDHKNTVRLVAYCYETRRQHTEFKGERVFGETTYKALCFEYMHMGSLQRHLYDESQGLDWQTRYKIIKGTCEGLKYLHEGFKEPIYHLDLKPDNILLDKNMVPKLADFGMSKLFRDEQTRVTQSPIGTIGYLPPEYLFGHVVSKKLDIFSLGVIITKIIAGPSGQTRSVEMPSHEFLHQVNDNWRNRLEATCTPQTLEANCIQVSMCTEIGLRCMDMDRKQRPTIMDIIDKLDITETIVQKGGKFNSTISKAHRGVEEDYHPNQQSNPTTRNRRRSSLFEFEARFPSLAETELAPTIVPSASPIRKPVELDLPSHKSTGGKLLNGDLLVNKEGLRIVTQSEKYERPGVGTTDVRSWEPWRREVLPDPQPPIRFGLLSIDDLDAIKVIGKGSSGNVQLVRHKWTGQFFALKVMQLIFQENVRKQMADELKISMSTQCQYVVTCYQCFYCNGIVSIAMEYMDYGSLDDFLKTVRTIPEAYLAAICKQVLKGLVYLHHEKHIIHRDLKPSNILINHRGEIKISDFGVSAIIASSSAQRDSFTGTFSYMAVGEILF</sequence>
<reference evidence="1" key="2">
    <citation type="submission" date="2025-09" db="UniProtKB">
        <authorList>
            <consortium name="EnsemblPlants"/>
        </authorList>
    </citation>
    <scope>IDENTIFICATION</scope>
</reference>
<protein>
    <submittedName>
        <fullName evidence="1">Uncharacterized protein</fullName>
    </submittedName>
</protein>
<dbReference type="Proteomes" id="UP001732700">
    <property type="component" value="Chromosome 7A"/>
</dbReference>
<reference evidence="1" key="1">
    <citation type="submission" date="2021-05" db="EMBL/GenBank/DDBJ databases">
        <authorList>
            <person name="Scholz U."/>
            <person name="Mascher M."/>
            <person name="Fiebig A."/>
        </authorList>
    </citation>
    <scope>NUCLEOTIDE SEQUENCE [LARGE SCALE GENOMIC DNA]</scope>
</reference>
<keyword evidence="2" id="KW-1185">Reference proteome</keyword>
<organism evidence="1 2">
    <name type="scientific">Avena sativa</name>
    <name type="common">Oat</name>
    <dbReference type="NCBI Taxonomy" id="4498"/>
    <lineage>
        <taxon>Eukaryota</taxon>
        <taxon>Viridiplantae</taxon>
        <taxon>Streptophyta</taxon>
        <taxon>Embryophyta</taxon>
        <taxon>Tracheophyta</taxon>
        <taxon>Spermatophyta</taxon>
        <taxon>Magnoliopsida</taxon>
        <taxon>Liliopsida</taxon>
        <taxon>Poales</taxon>
        <taxon>Poaceae</taxon>
        <taxon>BOP clade</taxon>
        <taxon>Pooideae</taxon>
        <taxon>Poodae</taxon>
        <taxon>Poeae</taxon>
        <taxon>Poeae Chloroplast Group 1 (Aveneae type)</taxon>
        <taxon>Aveninae</taxon>
        <taxon>Avena</taxon>
    </lineage>
</organism>
<proteinExistence type="predicted"/>